<dbReference type="EMBL" id="AJIL01000004">
    <property type="protein sequence ID" value="KNF06224.1"/>
    <property type="molecule type" value="Genomic_DNA"/>
</dbReference>
<keyword evidence="2" id="KW-1185">Reference proteome</keyword>
<organism evidence="1 2">
    <name type="scientific">Puccinia striiformis f. sp. tritici PST-78</name>
    <dbReference type="NCBI Taxonomy" id="1165861"/>
    <lineage>
        <taxon>Eukaryota</taxon>
        <taxon>Fungi</taxon>
        <taxon>Dikarya</taxon>
        <taxon>Basidiomycota</taxon>
        <taxon>Pucciniomycotina</taxon>
        <taxon>Pucciniomycetes</taxon>
        <taxon>Pucciniales</taxon>
        <taxon>Pucciniaceae</taxon>
        <taxon>Puccinia</taxon>
    </lineage>
</organism>
<dbReference type="Proteomes" id="UP000054564">
    <property type="component" value="Unassembled WGS sequence"/>
</dbReference>
<accession>A0A0L0W3Z8</accession>
<evidence type="ECO:0000313" key="1">
    <source>
        <dbReference type="EMBL" id="KNF06224.1"/>
    </source>
</evidence>
<name>A0A0L0W3Z8_9BASI</name>
<protein>
    <submittedName>
        <fullName evidence="1">Uncharacterized protein</fullName>
    </submittedName>
</protein>
<reference evidence="2" key="1">
    <citation type="submission" date="2014-03" db="EMBL/GenBank/DDBJ databases">
        <title>The Genome Sequence of Puccinia striiformis f. sp. tritici PST-78.</title>
        <authorList>
            <consortium name="The Broad Institute Genome Sequencing Platform"/>
            <person name="Cuomo C."/>
            <person name="Hulbert S."/>
            <person name="Chen X."/>
            <person name="Walker B."/>
            <person name="Young S.K."/>
            <person name="Zeng Q."/>
            <person name="Gargeya S."/>
            <person name="Fitzgerald M."/>
            <person name="Haas B."/>
            <person name="Abouelleil A."/>
            <person name="Alvarado L."/>
            <person name="Arachchi H.M."/>
            <person name="Berlin A.M."/>
            <person name="Chapman S.B."/>
            <person name="Goldberg J."/>
            <person name="Griggs A."/>
            <person name="Gujja S."/>
            <person name="Hansen M."/>
            <person name="Howarth C."/>
            <person name="Imamovic A."/>
            <person name="Larimer J."/>
            <person name="McCowan C."/>
            <person name="Montmayeur A."/>
            <person name="Murphy C."/>
            <person name="Neiman D."/>
            <person name="Pearson M."/>
            <person name="Priest M."/>
            <person name="Roberts A."/>
            <person name="Saif S."/>
            <person name="Shea T."/>
            <person name="Sisk P."/>
            <person name="Sykes S."/>
            <person name="Wortman J."/>
            <person name="Nusbaum C."/>
            <person name="Birren B."/>
        </authorList>
    </citation>
    <scope>NUCLEOTIDE SEQUENCE [LARGE SCALE GENOMIC DNA]</scope>
    <source>
        <strain evidence="2">race PST-78</strain>
    </source>
</reference>
<proteinExistence type="predicted"/>
<comment type="caution">
    <text evidence="1">The sequence shown here is derived from an EMBL/GenBank/DDBJ whole genome shotgun (WGS) entry which is preliminary data.</text>
</comment>
<gene>
    <name evidence="1" type="ORF">PSTG_00731</name>
</gene>
<evidence type="ECO:0000313" key="2">
    <source>
        <dbReference type="Proteomes" id="UP000054564"/>
    </source>
</evidence>
<dbReference type="AlphaFoldDB" id="A0A0L0W3Z8"/>
<sequence>MHLLLGLKGACGRENEDFARNILAIGEGLTQHKNLAHVKVPGVNVLMKNQQLSAGGRIE</sequence>